<dbReference type="EMBL" id="DVHE01000046">
    <property type="protein sequence ID" value="HIR50731.1"/>
    <property type="molecule type" value="Genomic_DNA"/>
</dbReference>
<name>A0A9D1DHK5_9FIRM</name>
<accession>A0A9D1DHK5</accession>
<evidence type="ECO:0000313" key="2">
    <source>
        <dbReference type="EMBL" id="HIR50731.1"/>
    </source>
</evidence>
<keyword evidence="1" id="KW-1133">Transmembrane helix</keyword>
<feature type="transmembrane region" description="Helical" evidence="1">
    <location>
        <begin position="111"/>
        <end position="131"/>
    </location>
</feature>
<protein>
    <submittedName>
        <fullName evidence="2">Uncharacterized protein</fullName>
    </submittedName>
</protein>
<gene>
    <name evidence="2" type="ORF">IAA53_05525</name>
</gene>
<proteinExistence type="predicted"/>
<dbReference type="SUPFAM" id="SSF46785">
    <property type="entry name" value="Winged helix' DNA-binding domain"/>
    <property type="match status" value="1"/>
</dbReference>
<sequence>MAPRTLTQSQYHLCRILWRDGPIDELQLLTRCQEELGWRRTAARRLLRELESQGMVRHRDGMVAAAVAEEETECSPAVICRALPAVCPLAFGETGVKSRIRRVMHYKKPPFWIAIAAVAVCIAAAVCFLTVPAQGVSPTLQFQDLPWNMPMEEVLDWLDASGVAWEMPDVYTRLSQPGGSGVEAEPYDIKLVYIYDWEVFGETASEVTLTFMNATPEPTDYYGLSSVTLLYPDSCDKAAILDNVRETYGPEAERYTLYDVITGEPEEYVQAPGAHYWFSQLLLEDVLSEEGQAAYRDYLESIQSDDPDKELAAYLARPAAYISWHDAYISYPKTEPDSPGTSGLYLYGGSMVTALQWFEQAASVD</sequence>
<keyword evidence="1" id="KW-0812">Transmembrane</keyword>
<comment type="caution">
    <text evidence="2">The sequence shown here is derived from an EMBL/GenBank/DDBJ whole genome shotgun (WGS) entry which is preliminary data.</text>
</comment>
<dbReference type="AlphaFoldDB" id="A0A9D1DHK5"/>
<organism evidence="2 3">
    <name type="scientific">Candidatus Avoscillospira avicola</name>
    <dbReference type="NCBI Taxonomy" id="2840706"/>
    <lineage>
        <taxon>Bacteria</taxon>
        <taxon>Bacillati</taxon>
        <taxon>Bacillota</taxon>
        <taxon>Clostridia</taxon>
        <taxon>Eubacteriales</taxon>
        <taxon>Oscillospiraceae</taxon>
        <taxon>Oscillospiraceae incertae sedis</taxon>
        <taxon>Candidatus Avoscillospira</taxon>
    </lineage>
</organism>
<reference evidence="2" key="1">
    <citation type="submission" date="2020-10" db="EMBL/GenBank/DDBJ databases">
        <authorList>
            <person name="Gilroy R."/>
        </authorList>
    </citation>
    <scope>NUCLEOTIDE SEQUENCE</scope>
    <source>
        <strain evidence="2">ChiBcec15-4380</strain>
    </source>
</reference>
<reference evidence="2" key="2">
    <citation type="journal article" date="2021" name="PeerJ">
        <title>Extensive microbial diversity within the chicken gut microbiome revealed by metagenomics and culture.</title>
        <authorList>
            <person name="Gilroy R."/>
            <person name="Ravi A."/>
            <person name="Getino M."/>
            <person name="Pursley I."/>
            <person name="Horton D.L."/>
            <person name="Alikhan N.F."/>
            <person name="Baker D."/>
            <person name="Gharbi K."/>
            <person name="Hall N."/>
            <person name="Watson M."/>
            <person name="Adriaenssens E.M."/>
            <person name="Foster-Nyarko E."/>
            <person name="Jarju S."/>
            <person name="Secka A."/>
            <person name="Antonio M."/>
            <person name="Oren A."/>
            <person name="Chaudhuri R.R."/>
            <person name="La Ragione R."/>
            <person name="Hildebrand F."/>
            <person name="Pallen M.J."/>
        </authorList>
    </citation>
    <scope>NUCLEOTIDE SEQUENCE</scope>
    <source>
        <strain evidence="2">ChiBcec15-4380</strain>
    </source>
</reference>
<dbReference type="Proteomes" id="UP000824239">
    <property type="component" value="Unassembled WGS sequence"/>
</dbReference>
<dbReference type="InterPro" id="IPR036390">
    <property type="entry name" value="WH_DNA-bd_sf"/>
</dbReference>
<keyword evidence="1" id="KW-0472">Membrane</keyword>
<evidence type="ECO:0000313" key="3">
    <source>
        <dbReference type="Proteomes" id="UP000824239"/>
    </source>
</evidence>
<evidence type="ECO:0000256" key="1">
    <source>
        <dbReference type="SAM" id="Phobius"/>
    </source>
</evidence>